<reference evidence="1" key="2">
    <citation type="journal article" date="2023" name="IMA Fungus">
        <title>Comparative genomic study of the Penicillium genus elucidates a diverse pangenome and 15 lateral gene transfer events.</title>
        <authorList>
            <person name="Petersen C."/>
            <person name="Sorensen T."/>
            <person name="Nielsen M.R."/>
            <person name="Sondergaard T.E."/>
            <person name="Sorensen J.L."/>
            <person name="Fitzpatrick D.A."/>
            <person name="Frisvad J.C."/>
            <person name="Nielsen K.L."/>
        </authorList>
    </citation>
    <scope>NUCLEOTIDE SEQUENCE</scope>
    <source>
        <strain evidence="1">IBT 17660</strain>
    </source>
</reference>
<accession>A0A9X0BGK4</accession>
<comment type="caution">
    <text evidence="1">The sequence shown here is derived from an EMBL/GenBank/DDBJ whole genome shotgun (WGS) entry which is preliminary data.</text>
</comment>
<proteinExistence type="predicted"/>
<gene>
    <name evidence="1" type="ORF">N7530_012455</name>
</gene>
<dbReference type="AlphaFoldDB" id="A0A9X0BGK4"/>
<name>A0A9X0BGK4_9EURO</name>
<organism evidence="1 2">
    <name type="scientific">Penicillium desertorum</name>
    <dbReference type="NCBI Taxonomy" id="1303715"/>
    <lineage>
        <taxon>Eukaryota</taxon>
        <taxon>Fungi</taxon>
        <taxon>Dikarya</taxon>
        <taxon>Ascomycota</taxon>
        <taxon>Pezizomycotina</taxon>
        <taxon>Eurotiomycetes</taxon>
        <taxon>Eurotiomycetidae</taxon>
        <taxon>Eurotiales</taxon>
        <taxon>Aspergillaceae</taxon>
        <taxon>Penicillium</taxon>
    </lineage>
</organism>
<keyword evidence="2" id="KW-1185">Reference proteome</keyword>
<dbReference type="EMBL" id="JAPWDO010000009">
    <property type="protein sequence ID" value="KAJ5457181.1"/>
    <property type="molecule type" value="Genomic_DNA"/>
</dbReference>
<sequence>MALFKKLVCGGDDTRWNPAAGGRPFPLPNVSVVEQLTGEKMVLSKQKEDRVPPELRDGAWILVEKTKQYCWSPRNLTSDNQSLSDFCQEMLLLAGPAAA</sequence>
<evidence type="ECO:0000313" key="2">
    <source>
        <dbReference type="Proteomes" id="UP001147760"/>
    </source>
</evidence>
<reference evidence="1" key="1">
    <citation type="submission" date="2022-12" db="EMBL/GenBank/DDBJ databases">
        <authorList>
            <person name="Petersen C."/>
        </authorList>
    </citation>
    <scope>NUCLEOTIDE SEQUENCE</scope>
    <source>
        <strain evidence="1">IBT 17660</strain>
    </source>
</reference>
<dbReference type="Proteomes" id="UP001147760">
    <property type="component" value="Unassembled WGS sequence"/>
</dbReference>
<protein>
    <submittedName>
        <fullName evidence="1">Uncharacterized protein</fullName>
    </submittedName>
</protein>
<evidence type="ECO:0000313" key="1">
    <source>
        <dbReference type="EMBL" id="KAJ5457181.1"/>
    </source>
</evidence>